<dbReference type="GO" id="GO:0010181">
    <property type="term" value="F:FMN binding"/>
    <property type="evidence" value="ECO:0007669"/>
    <property type="project" value="InterPro"/>
</dbReference>
<organism evidence="9 11">
    <name type="scientific">Faucicola osloensis</name>
    <name type="common">Moraxella osloensis</name>
    <dbReference type="NCBI Taxonomy" id="34062"/>
    <lineage>
        <taxon>Bacteria</taxon>
        <taxon>Pseudomonadati</taxon>
        <taxon>Pseudomonadota</taxon>
        <taxon>Gammaproteobacteria</taxon>
        <taxon>Moraxellales</taxon>
        <taxon>Moraxellaceae</taxon>
        <taxon>Faucicola</taxon>
    </lineage>
</organism>
<keyword evidence="2 5" id="KW-0288">FMN</keyword>
<feature type="domain" description="Flavin reductase like" evidence="6">
    <location>
        <begin position="39"/>
        <end position="184"/>
    </location>
</feature>
<dbReference type="SMART" id="SM00903">
    <property type="entry name" value="Flavin_Reduct"/>
    <property type="match status" value="1"/>
</dbReference>
<dbReference type="Gene3D" id="2.30.110.10">
    <property type="entry name" value="Electron Transport, Fmn-binding Protein, Chain A"/>
    <property type="match status" value="1"/>
</dbReference>
<dbReference type="EC" id="1.5.1.42" evidence="5"/>
<evidence type="ECO:0000256" key="1">
    <source>
        <dbReference type="ARBA" id="ARBA00022630"/>
    </source>
</evidence>
<dbReference type="InterPro" id="IPR050268">
    <property type="entry name" value="NADH-dep_flavin_reductase"/>
</dbReference>
<evidence type="ECO:0000313" key="8">
    <source>
        <dbReference type="EMBL" id="MDI4510936.1"/>
    </source>
</evidence>
<reference evidence="8" key="4">
    <citation type="submission" date="2019-04" db="EMBL/GenBank/DDBJ databases">
        <title>Moraxella osloensis CCUG 73412, isolated from corneal scrapings as causative agent of keratitis.</title>
        <authorList>
            <person name="Connolly G."/>
            <person name="Jaen-Luchoro D."/>
            <person name="Pinyeiro-Iglesias B."/>
            <person name="Curry A."/>
            <person name="Knowles S."/>
            <person name="Moore E.R.B."/>
        </authorList>
    </citation>
    <scope>NUCLEOTIDE SEQUENCE</scope>
    <source>
        <strain evidence="8">CCUG 73412</strain>
    </source>
</reference>
<evidence type="ECO:0000256" key="3">
    <source>
        <dbReference type="ARBA" id="ARBA00023002"/>
    </source>
</evidence>
<dbReference type="PANTHER" id="PTHR30466:SF1">
    <property type="entry name" value="FMN REDUCTASE (NADH) RUTF"/>
    <property type="match status" value="1"/>
</dbReference>
<dbReference type="EMBL" id="UGPY01000003">
    <property type="protein sequence ID" value="STZ04849.1"/>
    <property type="molecule type" value="Genomic_DNA"/>
</dbReference>
<dbReference type="SUPFAM" id="SSF50475">
    <property type="entry name" value="FMN-binding split barrel"/>
    <property type="match status" value="1"/>
</dbReference>
<dbReference type="GeneID" id="35779471"/>
<dbReference type="KEGG" id="mos:AXE82_11195"/>
<dbReference type="GO" id="GO:0052874">
    <property type="term" value="F:FMN reductase (NADH) activity"/>
    <property type="evidence" value="ECO:0007669"/>
    <property type="project" value="UniProtKB-EC"/>
</dbReference>
<dbReference type="AlphaFoldDB" id="A0A0X8K8H7"/>
<evidence type="ECO:0000313" key="7">
    <source>
        <dbReference type="EMBL" id="ATQ84195.1"/>
    </source>
</evidence>
<keyword evidence="11" id="KW-1185">Reference proteome</keyword>
<dbReference type="InterPro" id="IPR012349">
    <property type="entry name" value="Split_barrel_FMN-bd"/>
</dbReference>
<keyword evidence="1 5" id="KW-0285">Flavoprotein</keyword>
<evidence type="ECO:0000313" key="11">
    <source>
        <dbReference type="Proteomes" id="UP000255230"/>
    </source>
</evidence>
<reference evidence="9 11" key="3">
    <citation type="submission" date="2018-06" db="EMBL/GenBank/DDBJ databases">
        <authorList>
            <consortium name="Pathogen Informatics"/>
            <person name="Doyle S."/>
        </authorList>
    </citation>
    <scope>NUCLEOTIDE SEQUENCE [LARGE SCALE GENOMIC DNA]</scope>
    <source>
        <strain evidence="9 11">NCTC10465</strain>
    </source>
</reference>
<comment type="function">
    <text evidence="5">Catalyzes the reduction of FMN to FMNH2 which is used to reduce pyrimidine by RutA via the Rut pathway.</text>
</comment>
<sequence>MNSLNIEKALGGTARIKSDSTQLLKPKLNETQQNYRNAMSNLAAAVNIITTDGAAGKAGFTASAVCSVTDTPPTLLVCLNKNASVYQTFKNNKVLCVNTLALEHKELSNLFGGKTPMPERFAQGNWTTLTTGSPVLEDAILSFDCEVKAINTVGTHDIFICEVVDIRHKPESQSLVYFNRDYHQLSKVNH</sequence>
<reference evidence="7" key="1">
    <citation type="submission" date="2017-10" db="EMBL/GenBank/DDBJ databases">
        <title>Complete Genome Sequence from Moraxella oslensis YHS isolated from human skin.</title>
        <authorList>
            <person name="Lee K."/>
            <person name="Lim J.Y."/>
            <person name="Hwang I."/>
        </authorList>
    </citation>
    <scope>NUCLEOTIDE SEQUENCE</scope>
    <source>
        <strain evidence="7">YHS</strain>
        <plasmid evidence="7">pYHS1</plasmid>
    </source>
</reference>
<dbReference type="EMBL" id="CP024177">
    <property type="protein sequence ID" value="ATQ84195.1"/>
    <property type="molecule type" value="Genomic_DNA"/>
</dbReference>
<dbReference type="GO" id="GO:0006212">
    <property type="term" value="P:uracil catabolic process"/>
    <property type="evidence" value="ECO:0007669"/>
    <property type="project" value="UniProtKB-UniRule"/>
</dbReference>
<accession>A0A0X8K8H7</accession>
<dbReference type="InterPro" id="IPR019917">
    <property type="entry name" value="RutF"/>
</dbReference>
<name>A0A0X8K8H7_FAUOS</name>
<dbReference type="GO" id="GO:0019740">
    <property type="term" value="P:nitrogen utilization"/>
    <property type="evidence" value="ECO:0007669"/>
    <property type="project" value="UniProtKB-UniRule"/>
</dbReference>
<evidence type="ECO:0000313" key="10">
    <source>
        <dbReference type="Proteomes" id="UP000229521"/>
    </source>
</evidence>
<proteinExistence type="inferred from homology"/>
<dbReference type="EMBL" id="SSCJ01000016">
    <property type="protein sequence ID" value="MDI4510936.1"/>
    <property type="molecule type" value="Genomic_DNA"/>
</dbReference>
<reference evidence="10" key="2">
    <citation type="journal article" date="2018" name="Genome Announc.">
        <title>Complete Genome Sequences of Three Moraxella osloensis Strains Isolated from Human Skin.</title>
        <authorList>
            <person name="Lim J.Y."/>
            <person name="Hwang I."/>
            <person name="Ganzorig M."/>
            <person name="Huang S.L."/>
            <person name="Cho G.S."/>
            <person name="Franz C.M.A.P."/>
            <person name="Lee K."/>
        </authorList>
    </citation>
    <scope>NUCLEOTIDE SEQUENCE [LARGE SCALE GENOMIC DNA]</scope>
    <source>
        <strain evidence="10">YHS</strain>
    </source>
</reference>
<evidence type="ECO:0000256" key="5">
    <source>
        <dbReference type="HAMAP-Rule" id="MF_00833"/>
    </source>
</evidence>
<keyword evidence="4 5" id="KW-0520">NAD</keyword>
<evidence type="ECO:0000256" key="4">
    <source>
        <dbReference type="ARBA" id="ARBA00023027"/>
    </source>
</evidence>
<dbReference type="Proteomes" id="UP000255230">
    <property type="component" value="Unassembled WGS sequence"/>
</dbReference>
<comment type="catalytic activity">
    <reaction evidence="5">
        <text>FMNH2 + NAD(+) = FMN + NADH + 2 H(+)</text>
        <dbReference type="Rhea" id="RHEA:21620"/>
        <dbReference type="ChEBI" id="CHEBI:15378"/>
        <dbReference type="ChEBI" id="CHEBI:57540"/>
        <dbReference type="ChEBI" id="CHEBI:57618"/>
        <dbReference type="ChEBI" id="CHEBI:57945"/>
        <dbReference type="ChEBI" id="CHEBI:58210"/>
        <dbReference type="EC" id="1.5.1.42"/>
    </reaction>
</comment>
<dbReference type="Pfam" id="PF01613">
    <property type="entry name" value="Flavin_Reduct"/>
    <property type="match status" value="1"/>
</dbReference>
<keyword evidence="7" id="KW-0614">Plasmid</keyword>
<keyword evidence="3 5" id="KW-0560">Oxidoreductase</keyword>
<geneLocation type="plasmid" evidence="7">
    <name>pYHS1</name>
</geneLocation>
<evidence type="ECO:0000259" key="6">
    <source>
        <dbReference type="SMART" id="SM00903"/>
    </source>
</evidence>
<protein>
    <recommendedName>
        <fullName evidence="5">FMN reductase (NADH) RutF</fullName>
        <ecNumber evidence="5">1.5.1.42</ecNumber>
    </recommendedName>
    <alternativeName>
        <fullName evidence="5">FMN reductase</fullName>
    </alternativeName>
    <alternativeName>
        <fullName evidence="5">NADH-flavin reductase RutF</fullName>
    </alternativeName>
    <alternativeName>
        <fullName evidence="5">NADH:flavin oxidoreductase</fullName>
    </alternativeName>
</protein>
<geneLocation type="plasmid" evidence="10">
    <name>pyhs1</name>
</geneLocation>
<dbReference type="InterPro" id="IPR002563">
    <property type="entry name" value="Flavin_Rdtase-like_dom"/>
</dbReference>
<evidence type="ECO:0000256" key="2">
    <source>
        <dbReference type="ARBA" id="ARBA00022643"/>
    </source>
</evidence>
<dbReference type="HAMAP" id="MF_00833">
    <property type="entry name" value="RutF"/>
    <property type="match status" value="1"/>
</dbReference>
<dbReference type="NCBIfam" id="TIGR03615">
    <property type="entry name" value="RutF"/>
    <property type="match status" value="1"/>
</dbReference>
<dbReference type="RefSeq" id="WP_060994625.1">
    <property type="nucleotide sequence ID" value="NZ_CP014236.1"/>
</dbReference>
<gene>
    <name evidence="9" type="primary">rutF_2</name>
    <name evidence="5 7" type="synonym">rutF</name>
    <name evidence="8" type="ORF">E6P75_12115</name>
    <name evidence="9" type="ORF">NCTC10465_02304</name>
    <name evidence="7" type="ORF">YHS_09645</name>
</gene>
<dbReference type="GO" id="GO:0042602">
    <property type="term" value="F:riboflavin reductase (NADPH) activity"/>
    <property type="evidence" value="ECO:0007669"/>
    <property type="project" value="UniProtKB-UniRule"/>
</dbReference>
<evidence type="ECO:0000313" key="9">
    <source>
        <dbReference type="EMBL" id="STZ04849.1"/>
    </source>
</evidence>
<dbReference type="PANTHER" id="PTHR30466">
    <property type="entry name" value="FLAVIN REDUCTASE"/>
    <property type="match status" value="1"/>
</dbReference>
<comment type="similarity">
    <text evidence="5">Belongs to the non-flavoprotein flavin reductase family. RutF subfamily.</text>
</comment>